<evidence type="ECO:0000256" key="3">
    <source>
        <dbReference type="ARBA" id="ARBA00022801"/>
    </source>
</evidence>
<accession>A0A4Q0ZDS3</accession>
<organism evidence="5 6">
    <name type="scientific">Arcobacter cloacae</name>
    <dbReference type="NCBI Taxonomy" id="1054034"/>
    <lineage>
        <taxon>Bacteria</taxon>
        <taxon>Pseudomonadati</taxon>
        <taxon>Campylobacterota</taxon>
        <taxon>Epsilonproteobacteria</taxon>
        <taxon>Campylobacterales</taxon>
        <taxon>Arcobacteraceae</taxon>
        <taxon>Arcobacter</taxon>
    </lineage>
</organism>
<dbReference type="Proteomes" id="UP000290870">
    <property type="component" value="Unassembled WGS sequence"/>
</dbReference>
<protein>
    <recommendedName>
        <fullName evidence="2">protein-tyrosine-phosphatase</fullName>
        <ecNumber evidence="2">3.1.3.48</ecNumber>
    </recommendedName>
</protein>
<dbReference type="Gene3D" id="3.20.20.140">
    <property type="entry name" value="Metal-dependent hydrolases"/>
    <property type="match status" value="1"/>
</dbReference>
<comment type="caution">
    <text evidence="5">The sequence shown here is derived from an EMBL/GenBank/DDBJ whole genome shotgun (WGS) entry which is preliminary data.</text>
</comment>
<sequence>MLSKLFKNFQKKEKLPLDYFYTTDLHSHLIPNIDDGVKTLEESVEIIKNLKNLGYKKLITTPHIMSHRFPNNKETILSGFEKVKNELIKQNIDIELHVAAEYYYDEHFIELIRKKDLLTFGDNHILFELSYTSNPFGLEQIVYELLSAGYKPILAHPERYSFYSNSFEKYDTLKDLGLLFQINLNSLNDFYGKKPKLACEYLVEKGLVDFLGSDIHSMRYFDSLKDFIEKGKLEKIFEKNQIKNNFI</sequence>
<dbReference type="PANTHER" id="PTHR39181:SF1">
    <property type="entry name" value="TYROSINE-PROTEIN PHOSPHATASE YWQE"/>
    <property type="match status" value="1"/>
</dbReference>
<gene>
    <name evidence="5" type="ORF">CRU90_11875</name>
</gene>
<dbReference type="Pfam" id="PF19567">
    <property type="entry name" value="CpsB_CapC"/>
    <property type="match status" value="1"/>
</dbReference>
<proteinExistence type="inferred from homology"/>
<dbReference type="InterPro" id="IPR016667">
    <property type="entry name" value="Caps_polysacc_synth_CpsB/CapC"/>
</dbReference>
<dbReference type="RefSeq" id="WP_128987488.1">
    <property type="nucleotide sequence ID" value="NZ_PDJZ01000019.1"/>
</dbReference>
<evidence type="ECO:0000256" key="1">
    <source>
        <dbReference type="ARBA" id="ARBA00005750"/>
    </source>
</evidence>
<comment type="catalytic activity">
    <reaction evidence="4">
        <text>O-phospho-L-tyrosyl-[protein] + H2O = L-tyrosyl-[protein] + phosphate</text>
        <dbReference type="Rhea" id="RHEA:10684"/>
        <dbReference type="Rhea" id="RHEA-COMP:10136"/>
        <dbReference type="Rhea" id="RHEA-COMP:20101"/>
        <dbReference type="ChEBI" id="CHEBI:15377"/>
        <dbReference type="ChEBI" id="CHEBI:43474"/>
        <dbReference type="ChEBI" id="CHEBI:46858"/>
        <dbReference type="ChEBI" id="CHEBI:61978"/>
        <dbReference type="EC" id="3.1.3.48"/>
    </reaction>
</comment>
<dbReference type="InterPro" id="IPR016195">
    <property type="entry name" value="Pol/histidinol_Pase-like"/>
</dbReference>
<dbReference type="GO" id="GO:0030145">
    <property type="term" value="F:manganese ion binding"/>
    <property type="evidence" value="ECO:0007669"/>
    <property type="project" value="InterPro"/>
</dbReference>
<name>A0A4Q0ZDS3_9BACT</name>
<evidence type="ECO:0000313" key="5">
    <source>
        <dbReference type="EMBL" id="RXJ82981.1"/>
    </source>
</evidence>
<evidence type="ECO:0000256" key="4">
    <source>
        <dbReference type="ARBA" id="ARBA00051722"/>
    </source>
</evidence>
<dbReference type="AlphaFoldDB" id="A0A4Q0ZDS3"/>
<evidence type="ECO:0000313" key="6">
    <source>
        <dbReference type="Proteomes" id="UP000290870"/>
    </source>
</evidence>
<dbReference type="EMBL" id="PDJZ01000019">
    <property type="protein sequence ID" value="RXJ82981.1"/>
    <property type="molecule type" value="Genomic_DNA"/>
</dbReference>
<dbReference type="EC" id="3.1.3.48" evidence="2"/>
<evidence type="ECO:0000256" key="2">
    <source>
        <dbReference type="ARBA" id="ARBA00013064"/>
    </source>
</evidence>
<comment type="similarity">
    <text evidence="1">Belongs to the metallo-dependent hydrolases superfamily. CpsB/CapC family.</text>
</comment>
<dbReference type="SUPFAM" id="SSF89550">
    <property type="entry name" value="PHP domain-like"/>
    <property type="match status" value="1"/>
</dbReference>
<reference evidence="5 6" key="1">
    <citation type="submission" date="2017-10" db="EMBL/GenBank/DDBJ databases">
        <title>Genomics of the genus Arcobacter.</title>
        <authorList>
            <person name="Perez-Cataluna A."/>
            <person name="Figueras M.J."/>
        </authorList>
    </citation>
    <scope>NUCLEOTIDE SEQUENCE [LARGE SCALE GENOMIC DNA]</scope>
    <source>
        <strain evidence="5 6">F26</strain>
    </source>
</reference>
<keyword evidence="3" id="KW-0378">Hydrolase</keyword>
<dbReference type="OrthoDB" id="9788539at2"/>
<dbReference type="PANTHER" id="PTHR39181">
    <property type="entry name" value="TYROSINE-PROTEIN PHOSPHATASE YWQE"/>
    <property type="match status" value="1"/>
</dbReference>
<dbReference type="GO" id="GO:0004725">
    <property type="term" value="F:protein tyrosine phosphatase activity"/>
    <property type="evidence" value="ECO:0007669"/>
    <property type="project" value="UniProtKB-EC"/>
</dbReference>